<feature type="compositionally biased region" description="Polar residues" evidence="1">
    <location>
        <begin position="20"/>
        <end position="36"/>
    </location>
</feature>
<reference evidence="2 3" key="1">
    <citation type="submission" date="2018-12" db="EMBL/GenBank/DDBJ databases">
        <authorList>
            <consortium name="Pathogen Informatics"/>
        </authorList>
    </citation>
    <scope>NUCLEOTIDE SEQUENCE [LARGE SCALE GENOMIC DNA]</scope>
    <source>
        <strain evidence="2 3">NCTC6754</strain>
    </source>
</reference>
<dbReference type="Proteomes" id="UP000269208">
    <property type="component" value="Chromosome"/>
</dbReference>
<accession>A0A3S4IQ94</accession>
<feature type="compositionally biased region" description="Basic and acidic residues" evidence="1">
    <location>
        <begin position="159"/>
        <end position="170"/>
    </location>
</feature>
<sequence>MTAGKARVSTIPPSCCVKTSPDSHSGPATTVSTHGPFSSARPSAASAENTVIATVHRRAHQIVKTRIYQHGNGGFPSCFTLRTCVTSTPDCATRKRPGFDLKFDRMSQMAGDLLARRVPQTIVMARINGLFSLHDKVSRVRRLPKSRPNPDHIPAPGEPSRRKPAPDDHNRRRNQCAYGYRQVSVRYFCITASAAGRSLCQMPCLLFSPPVLVFWLCP</sequence>
<protein>
    <submittedName>
        <fullName evidence="2">Uncharacterized protein</fullName>
    </submittedName>
</protein>
<dbReference type="AlphaFoldDB" id="A0A3S4IQ94"/>
<evidence type="ECO:0000256" key="1">
    <source>
        <dbReference type="SAM" id="MobiDB-lite"/>
    </source>
</evidence>
<dbReference type="EMBL" id="LR134190">
    <property type="protein sequence ID" value="VEB54558.1"/>
    <property type="molecule type" value="Genomic_DNA"/>
</dbReference>
<name>A0A3S4IQ94_SALET</name>
<evidence type="ECO:0000313" key="3">
    <source>
        <dbReference type="Proteomes" id="UP000269208"/>
    </source>
</evidence>
<evidence type="ECO:0000313" key="2">
    <source>
        <dbReference type="EMBL" id="VEB54558.1"/>
    </source>
</evidence>
<gene>
    <name evidence="2" type="ORF">NCTC6754_03356</name>
</gene>
<feature type="region of interest" description="Disordered" evidence="1">
    <location>
        <begin position="1"/>
        <end position="43"/>
    </location>
</feature>
<proteinExistence type="predicted"/>
<feature type="region of interest" description="Disordered" evidence="1">
    <location>
        <begin position="141"/>
        <end position="172"/>
    </location>
</feature>
<organism evidence="2 3">
    <name type="scientific">Salmonella enterica I</name>
    <dbReference type="NCBI Taxonomy" id="59201"/>
    <lineage>
        <taxon>Bacteria</taxon>
        <taxon>Pseudomonadati</taxon>
        <taxon>Pseudomonadota</taxon>
        <taxon>Gammaproteobacteria</taxon>
        <taxon>Enterobacterales</taxon>
        <taxon>Enterobacteriaceae</taxon>
        <taxon>Salmonella</taxon>
    </lineage>
</organism>